<evidence type="ECO:0000313" key="3">
    <source>
        <dbReference type="Proteomes" id="UP001231924"/>
    </source>
</evidence>
<evidence type="ECO:0000313" key="2">
    <source>
        <dbReference type="EMBL" id="MDL5159455.1"/>
    </source>
</evidence>
<proteinExistence type="predicted"/>
<sequence length="169" mass="18563">MKRSGPPKRTKPLTAHTDLARESGLARSVPLPRASPPSERRPTPQRAAQRLQLATWAQVKQLAHVRDGWACLGCGRNGVPLDAHHRVFKGAGGSKLLDVVQNAISLCGPGNAAGCHGRAHTEKNGKAREYGWSLPHGADPLTVPVRYRDGWYHLDEHGDRYRTTMPHRP</sequence>
<dbReference type="RefSeq" id="WP_286056050.1">
    <property type="nucleotide sequence ID" value="NZ_JASVWF010000007.1"/>
</dbReference>
<reference evidence="2 3" key="1">
    <citation type="submission" date="2023-06" db="EMBL/GenBank/DDBJ databases">
        <title>Actinomycetospora Odt1-22.</title>
        <authorList>
            <person name="Supong K."/>
        </authorList>
    </citation>
    <scope>NUCLEOTIDE SEQUENCE [LARGE SCALE GENOMIC DNA]</scope>
    <source>
        <strain evidence="2 3">Odt1-22</strain>
    </source>
</reference>
<evidence type="ECO:0008006" key="4">
    <source>
        <dbReference type="Google" id="ProtNLM"/>
    </source>
</evidence>
<name>A0ABT7MFM4_9PSEU</name>
<dbReference type="Proteomes" id="UP001231924">
    <property type="component" value="Unassembled WGS sequence"/>
</dbReference>
<keyword evidence="3" id="KW-1185">Reference proteome</keyword>
<organism evidence="2 3">
    <name type="scientific">Actinomycetospora termitidis</name>
    <dbReference type="NCBI Taxonomy" id="3053470"/>
    <lineage>
        <taxon>Bacteria</taxon>
        <taxon>Bacillati</taxon>
        <taxon>Actinomycetota</taxon>
        <taxon>Actinomycetes</taxon>
        <taxon>Pseudonocardiales</taxon>
        <taxon>Pseudonocardiaceae</taxon>
        <taxon>Actinomycetospora</taxon>
    </lineage>
</organism>
<feature type="compositionally biased region" description="Basic residues" evidence="1">
    <location>
        <begin position="1"/>
        <end position="11"/>
    </location>
</feature>
<gene>
    <name evidence="2" type="ORF">QRT03_26040</name>
</gene>
<dbReference type="EMBL" id="JASVWF010000007">
    <property type="protein sequence ID" value="MDL5159455.1"/>
    <property type="molecule type" value="Genomic_DNA"/>
</dbReference>
<evidence type="ECO:0000256" key="1">
    <source>
        <dbReference type="SAM" id="MobiDB-lite"/>
    </source>
</evidence>
<protein>
    <recommendedName>
        <fullName evidence="4">HNH endonuclease</fullName>
    </recommendedName>
</protein>
<feature type="region of interest" description="Disordered" evidence="1">
    <location>
        <begin position="1"/>
        <end position="46"/>
    </location>
</feature>
<accession>A0ABT7MFM4</accession>
<comment type="caution">
    <text evidence="2">The sequence shown here is derived from an EMBL/GenBank/DDBJ whole genome shotgun (WGS) entry which is preliminary data.</text>
</comment>